<accession>A0A9Q4JFN4</accession>
<comment type="caution">
    <text evidence="2">The sequence shown here is derived from an EMBL/GenBank/DDBJ whole genome shotgun (WGS) entry which is preliminary data.</text>
</comment>
<dbReference type="Proteomes" id="UP001079672">
    <property type="component" value="Unassembled WGS sequence"/>
</dbReference>
<feature type="transmembrane region" description="Helical" evidence="1">
    <location>
        <begin position="169"/>
        <end position="186"/>
    </location>
</feature>
<dbReference type="RefSeq" id="WP_137569232.1">
    <property type="nucleotide sequence ID" value="NZ_CP036539.1"/>
</dbReference>
<gene>
    <name evidence="2" type="ORF">O1433_16045</name>
</gene>
<reference evidence="2" key="1">
    <citation type="submission" date="2022-12" db="EMBL/GenBank/DDBJ databases">
        <title>Development of a Multilocus Sequence Typing Scheme for Bacteroides fragilis Based on Whole Genome Sequencing Data and Clinical Application.</title>
        <authorList>
            <person name="Nielsen F.D."/>
            <person name="Justesen U.S."/>
        </authorList>
    </citation>
    <scope>NUCLEOTIDE SEQUENCE</scope>
    <source>
        <strain evidence="2">BF_AM_ODE_DK_2015_4</strain>
    </source>
</reference>
<sequence length="424" mass="49971">MITHSVQFITLRSRRFIFLLYTFIWFCFFPFVQLFPLGTDSQPNALLIAILVFIIKPVFKINKNFFLLLILFLFTILLLFFSKNSFSSFRSLFNYFSLFFLTFISYYVLSLLNGIPYKLYCITIYVWFIVGLIQMFFFPSFLSFLISRGDSSATLLTGRGIVCLTPEPTFYGIMCLLFIMIGYLNFKNVSGMKWLYFLLLIQLFLFSLSSMCLFLLVISFLFFSIYKIFISRNIKKIFIYFFCVMIVYILLPFVLNFFVNLRFGILLNKLWYTPLTFVTLDASVNERFNHIFFPLYGCFENYGLPHGFDSFEAFMNKCFGVSKFQDFFSDYIINASYHRIMSAIGGAFFELGIMAFIIIIVIYRAFKPLIHIDKNNTFFLILYIGVLMNAVTFSNAIIPFVLGNIFFLGKNMEMKDRIVRKERY</sequence>
<feature type="transmembrane region" description="Helical" evidence="1">
    <location>
        <begin position="198"/>
        <end position="225"/>
    </location>
</feature>
<protein>
    <submittedName>
        <fullName evidence="2">Uncharacterized protein</fullName>
    </submittedName>
</protein>
<feature type="transmembrane region" description="Helical" evidence="1">
    <location>
        <begin position="347"/>
        <end position="366"/>
    </location>
</feature>
<proteinExistence type="predicted"/>
<keyword evidence="1" id="KW-0812">Transmembrane</keyword>
<keyword evidence="1" id="KW-1133">Transmembrane helix</keyword>
<feature type="transmembrane region" description="Helical" evidence="1">
    <location>
        <begin position="16"/>
        <end position="35"/>
    </location>
</feature>
<evidence type="ECO:0000313" key="2">
    <source>
        <dbReference type="EMBL" id="MCZ2689010.1"/>
    </source>
</evidence>
<keyword evidence="1" id="KW-0472">Membrane</keyword>
<evidence type="ECO:0000313" key="3">
    <source>
        <dbReference type="Proteomes" id="UP001079672"/>
    </source>
</evidence>
<feature type="transmembrane region" description="Helical" evidence="1">
    <location>
        <begin position="124"/>
        <end position="146"/>
    </location>
</feature>
<feature type="transmembrane region" description="Helical" evidence="1">
    <location>
        <begin position="237"/>
        <end position="259"/>
    </location>
</feature>
<feature type="transmembrane region" description="Helical" evidence="1">
    <location>
        <begin position="66"/>
        <end position="86"/>
    </location>
</feature>
<organism evidence="2 3">
    <name type="scientific">Bacteroides fragilis</name>
    <dbReference type="NCBI Taxonomy" id="817"/>
    <lineage>
        <taxon>Bacteria</taxon>
        <taxon>Pseudomonadati</taxon>
        <taxon>Bacteroidota</taxon>
        <taxon>Bacteroidia</taxon>
        <taxon>Bacteroidales</taxon>
        <taxon>Bacteroidaceae</taxon>
        <taxon>Bacteroides</taxon>
    </lineage>
</organism>
<feature type="transmembrane region" description="Helical" evidence="1">
    <location>
        <begin position="41"/>
        <end position="59"/>
    </location>
</feature>
<feature type="transmembrane region" description="Helical" evidence="1">
    <location>
        <begin position="378"/>
        <end position="407"/>
    </location>
</feature>
<evidence type="ECO:0000256" key="1">
    <source>
        <dbReference type="SAM" id="Phobius"/>
    </source>
</evidence>
<dbReference type="AlphaFoldDB" id="A0A9Q4JFN4"/>
<dbReference type="EMBL" id="JAPTZU010000010">
    <property type="protein sequence ID" value="MCZ2689010.1"/>
    <property type="molecule type" value="Genomic_DNA"/>
</dbReference>
<feature type="transmembrane region" description="Helical" evidence="1">
    <location>
        <begin position="92"/>
        <end position="112"/>
    </location>
</feature>
<name>A0A9Q4JFN4_BACFG</name>